<dbReference type="Pfam" id="PF14149">
    <property type="entry name" value="YhfH"/>
    <property type="match status" value="1"/>
</dbReference>
<proteinExistence type="predicted"/>
<dbReference type="RefSeq" id="WP_269882582.1">
    <property type="nucleotide sequence ID" value="NZ_JAQAGZ010000010.1"/>
</dbReference>
<dbReference type="InterPro" id="IPR025432">
    <property type="entry name" value="YhfH-like"/>
</dbReference>
<reference evidence="1 2" key="1">
    <citation type="submission" date="2022-12" db="EMBL/GenBank/DDBJ databases">
        <title>Draft genome sequence of Paenibacillus sp. dW9.</title>
        <authorList>
            <person name="Choi E.-W."/>
            <person name="Kim D.-U."/>
        </authorList>
    </citation>
    <scope>NUCLEOTIDE SEQUENCE [LARGE SCALE GENOMIC DNA]</scope>
    <source>
        <strain evidence="2">dW9</strain>
    </source>
</reference>
<sequence length="59" mass="6323">MNTSEFYDALPLKACDTCGETMEELADCYSNTCPKCKGLTFYPLSPVTPATPPSDADPA</sequence>
<evidence type="ECO:0000313" key="2">
    <source>
        <dbReference type="Proteomes" id="UP001527882"/>
    </source>
</evidence>
<name>A0ABT4QB74_9BACL</name>
<dbReference type="EMBL" id="JAQAGZ010000010">
    <property type="protein sequence ID" value="MCZ8514064.1"/>
    <property type="molecule type" value="Genomic_DNA"/>
</dbReference>
<gene>
    <name evidence="1" type="ORF">O9H85_16860</name>
</gene>
<accession>A0ABT4QB74</accession>
<evidence type="ECO:0000313" key="1">
    <source>
        <dbReference type="EMBL" id="MCZ8514064.1"/>
    </source>
</evidence>
<dbReference type="Proteomes" id="UP001527882">
    <property type="component" value="Unassembled WGS sequence"/>
</dbReference>
<organism evidence="1 2">
    <name type="scientific">Paenibacillus gyeongsangnamensis</name>
    <dbReference type="NCBI Taxonomy" id="3388067"/>
    <lineage>
        <taxon>Bacteria</taxon>
        <taxon>Bacillati</taxon>
        <taxon>Bacillota</taxon>
        <taxon>Bacilli</taxon>
        <taxon>Bacillales</taxon>
        <taxon>Paenibacillaceae</taxon>
        <taxon>Paenibacillus</taxon>
    </lineage>
</organism>
<keyword evidence="2" id="KW-1185">Reference proteome</keyword>
<comment type="caution">
    <text evidence="1">The sequence shown here is derived from an EMBL/GenBank/DDBJ whole genome shotgun (WGS) entry which is preliminary data.</text>
</comment>
<protein>
    <submittedName>
        <fullName evidence="1">YhfH family protein</fullName>
    </submittedName>
</protein>